<dbReference type="EMBL" id="JADOES010000007">
    <property type="protein sequence ID" value="MBT9314870.1"/>
    <property type="molecule type" value="Genomic_DNA"/>
</dbReference>
<dbReference type="AlphaFoldDB" id="A0A947DDH5"/>
<feature type="transmembrane region" description="Helical" evidence="8">
    <location>
        <begin position="240"/>
        <end position="264"/>
    </location>
</feature>
<feature type="chain" id="PRO_5037967817" evidence="9">
    <location>
        <begin position="35"/>
        <end position="526"/>
    </location>
</feature>
<protein>
    <submittedName>
        <fullName evidence="10">Alanine:cation symporter family protein</fullName>
    </submittedName>
</protein>
<feature type="transmembrane region" description="Helical" evidence="8">
    <location>
        <begin position="271"/>
        <end position="294"/>
    </location>
</feature>
<feature type="transmembrane region" description="Helical" evidence="8">
    <location>
        <begin position="408"/>
        <end position="429"/>
    </location>
</feature>
<comment type="similarity">
    <text evidence="2 8">Belongs to the alanine or glycine:cation symporter (AGCS) (TC 2.A.25) family.</text>
</comment>
<comment type="caution">
    <text evidence="10">The sequence shown here is derived from an EMBL/GenBank/DDBJ whole genome shotgun (WGS) entry which is preliminary data.</text>
</comment>
<evidence type="ECO:0000256" key="3">
    <source>
        <dbReference type="ARBA" id="ARBA00022448"/>
    </source>
</evidence>
<accession>A0A947DDH5</accession>
<evidence type="ECO:0000256" key="2">
    <source>
        <dbReference type="ARBA" id="ARBA00009261"/>
    </source>
</evidence>
<dbReference type="NCBIfam" id="TIGR00835">
    <property type="entry name" value="agcS"/>
    <property type="match status" value="1"/>
</dbReference>
<keyword evidence="5 8" id="KW-0812">Transmembrane</keyword>
<keyword evidence="9" id="KW-0732">Signal</keyword>
<dbReference type="PANTHER" id="PTHR30330">
    <property type="entry name" value="AGSS FAMILY TRANSPORTER, SODIUM-ALANINE"/>
    <property type="match status" value="1"/>
</dbReference>
<reference evidence="10" key="1">
    <citation type="submission" date="2020-11" db="EMBL/GenBank/DDBJ databases">
        <authorList>
            <person name="Konstantinou D."/>
            <person name="Gkelis S."/>
            <person name="Popin R."/>
            <person name="Fewer D."/>
            <person name="Sivonen K."/>
        </authorList>
    </citation>
    <scope>NUCLEOTIDE SEQUENCE</scope>
    <source>
        <strain evidence="10">TAU-MAC 1115</strain>
    </source>
</reference>
<comment type="subcellular location">
    <subcellularLocation>
        <location evidence="1 8">Cell membrane</location>
        <topology evidence="1 8">Multi-pass membrane protein</topology>
    </subcellularLocation>
</comment>
<evidence type="ECO:0000256" key="8">
    <source>
        <dbReference type="RuleBase" id="RU363064"/>
    </source>
</evidence>
<keyword evidence="6 8" id="KW-1133">Transmembrane helix</keyword>
<keyword evidence="7 8" id="KW-0472">Membrane</keyword>
<dbReference type="PRINTS" id="PR00175">
    <property type="entry name" value="NAALASMPORT"/>
</dbReference>
<evidence type="ECO:0000256" key="4">
    <source>
        <dbReference type="ARBA" id="ARBA00022475"/>
    </source>
</evidence>
<dbReference type="Pfam" id="PF01235">
    <property type="entry name" value="Na_Ala_symp"/>
    <property type="match status" value="1"/>
</dbReference>
<keyword evidence="11" id="KW-1185">Reference proteome</keyword>
<keyword evidence="4 8" id="KW-1003">Cell membrane</keyword>
<evidence type="ECO:0000313" key="11">
    <source>
        <dbReference type="Proteomes" id="UP000717364"/>
    </source>
</evidence>
<feature type="transmembrane region" description="Helical" evidence="8">
    <location>
        <begin position="300"/>
        <end position="327"/>
    </location>
</feature>
<dbReference type="PANTHER" id="PTHR30330:SF3">
    <property type="entry name" value="TRANSCRIPTIONAL REGULATOR, LRP FAMILY"/>
    <property type="match status" value="1"/>
</dbReference>
<dbReference type="InterPro" id="IPR001463">
    <property type="entry name" value="Na/Ala_symport"/>
</dbReference>
<keyword evidence="3 8" id="KW-0813">Transport</keyword>
<evidence type="ECO:0000313" key="10">
    <source>
        <dbReference type="EMBL" id="MBT9314870.1"/>
    </source>
</evidence>
<proteinExistence type="inferred from homology"/>
<name>A0A947DDH5_9CYAN</name>
<gene>
    <name evidence="10" type="ORF">IXB50_05485</name>
</gene>
<reference evidence="10" key="2">
    <citation type="journal article" date="2021" name="Mar. Drugs">
        <title>Genome Reduction and Secondary Metabolism of the Marine Sponge-Associated Cyanobacterium Leptothoe.</title>
        <authorList>
            <person name="Konstantinou D."/>
            <person name="Popin R.V."/>
            <person name="Fewer D.P."/>
            <person name="Sivonen K."/>
            <person name="Gkelis S."/>
        </authorList>
    </citation>
    <scope>NUCLEOTIDE SEQUENCE</scope>
    <source>
        <strain evidence="10">TAU-MAC 1115</strain>
    </source>
</reference>
<feature type="signal peptide" evidence="9">
    <location>
        <begin position="1"/>
        <end position="34"/>
    </location>
</feature>
<dbReference type="Gene3D" id="1.20.1740.10">
    <property type="entry name" value="Amino acid/polyamine transporter I"/>
    <property type="match status" value="1"/>
</dbReference>
<evidence type="ECO:0000256" key="5">
    <source>
        <dbReference type="ARBA" id="ARBA00022692"/>
    </source>
</evidence>
<feature type="transmembrane region" description="Helical" evidence="8">
    <location>
        <begin position="208"/>
        <end position="228"/>
    </location>
</feature>
<evidence type="ECO:0000256" key="6">
    <source>
        <dbReference type="ARBA" id="ARBA00022989"/>
    </source>
</evidence>
<dbReference type="RefSeq" id="WP_215607941.1">
    <property type="nucleotide sequence ID" value="NZ_JADOES010000007.1"/>
</dbReference>
<evidence type="ECO:0000256" key="1">
    <source>
        <dbReference type="ARBA" id="ARBA00004651"/>
    </source>
</evidence>
<feature type="transmembrane region" description="Helical" evidence="8">
    <location>
        <begin position="367"/>
        <end position="388"/>
    </location>
</feature>
<dbReference type="GO" id="GO:0005283">
    <property type="term" value="F:amino acid:sodium symporter activity"/>
    <property type="evidence" value="ECO:0007669"/>
    <property type="project" value="InterPro"/>
</dbReference>
<evidence type="ECO:0000256" key="9">
    <source>
        <dbReference type="SAM" id="SignalP"/>
    </source>
</evidence>
<dbReference type="Proteomes" id="UP000717364">
    <property type="component" value="Unassembled WGS sequence"/>
</dbReference>
<dbReference type="GO" id="GO:0005886">
    <property type="term" value="C:plasma membrane"/>
    <property type="evidence" value="ECO:0007669"/>
    <property type="project" value="UniProtKB-SubCell"/>
</dbReference>
<keyword evidence="8" id="KW-0769">Symport</keyword>
<sequence length="526" mass="55910">MKQLLSRKTSLFRLKHYLYGLAFLLIFLPRVAFAQDDAAPAGFLGSIEAGVQGIVDILNLIFYFKVGGENGMPFIVLWLVIGAVFFTFRLKFINIRAFKHAIDVVRGKYDSEEDEGDVSHFQALAAALSGTVGIGNIAGVAIAIRLGGPGAAFWMTMAGFLGMSSKFAECTLGQKYRVIKPDGTVGGGPMYYLSRGLSAMGMAPVGKALAVIFAVMCAIGSLGIGNMFQANQAFAAVSNVLPFLTSLSWLFGIILALIVGLVILGGIERIGAVAGVLVPVMAVIYALACFWVMLVKLPEVPGAISTIITTAFSPEALAGGAIGALVIGFQRAAFSNEAGLGSAAIAHSAAKTDEPVREGIVALLEPFIDTMFICNLTAIVIVLTGVYADPTATDLNGAQLSAASFETVISWFPYVIAVAGFLFALSTMISWSYYGQQSWAFLFGESTTNIYKGIFLFCVFVGAVVNLGPVLEFSDIMALAMSLPNLLGCFLMSGLIARELTSYMDRLKSGEMLPEPQVAQETVLRR</sequence>
<feature type="transmembrane region" description="Helical" evidence="8">
    <location>
        <begin position="476"/>
        <end position="497"/>
    </location>
</feature>
<feature type="transmembrane region" description="Helical" evidence="8">
    <location>
        <begin position="72"/>
        <end position="90"/>
    </location>
</feature>
<organism evidence="10 11">
    <name type="scientific">Leptothoe spongobia TAU-MAC 1115</name>
    <dbReference type="NCBI Taxonomy" id="1967444"/>
    <lineage>
        <taxon>Bacteria</taxon>
        <taxon>Bacillati</taxon>
        <taxon>Cyanobacteriota</taxon>
        <taxon>Cyanophyceae</taxon>
        <taxon>Nodosilineales</taxon>
        <taxon>Cymatolegaceae</taxon>
        <taxon>Leptothoe</taxon>
        <taxon>Leptothoe spongobia</taxon>
    </lineage>
</organism>
<evidence type="ECO:0000256" key="7">
    <source>
        <dbReference type="ARBA" id="ARBA00023136"/>
    </source>
</evidence>
<feature type="transmembrane region" description="Helical" evidence="8">
    <location>
        <begin position="450"/>
        <end position="470"/>
    </location>
</feature>